<dbReference type="EMBL" id="MU003719">
    <property type="protein sequence ID" value="KAF2803091.1"/>
    <property type="molecule type" value="Genomic_DNA"/>
</dbReference>
<proteinExistence type="predicted"/>
<dbReference type="Proteomes" id="UP000504636">
    <property type="component" value="Unplaced"/>
</dbReference>
<dbReference type="GeneID" id="54453891"/>
<reference evidence="1 3" key="1">
    <citation type="journal article" date="2020" name="Stud. Mycol.">
        <title>101 Dothideomycetes genomes: a test case for predicting lifestyles and emergence of pathogens.</title>
        <authorList>
            <person name="Haridas S."/>
            <person name="Albert R."/>
            <person name="Binder M."/>
            <person name="Bloem J."/>
            <person name="Labutti K."/>
            <person name="Salamov A."/>
            <person name="Andreopoulos B."/>
            <person name="Baker S."/>
            <person name="Barry K."/>
            <person name="Bills G."/>
            <person name="Bluhm B."/>
            <person name="Cannon C."/>
            <person name="Castanera R."/>
            <person name="Culley D."/>
            <person name="Daum C."/>
            <person name="Ezra D."/>
            <person name="Gonzalez J."/>
            <person name="Henrissat B."/>
            <person name="Kuo A."/>
            <person name="Liang C."/>
            <person name="Lipzen A."/>
            <person name="Lutzoni F."/>
            <person name="Magnuson J."/>
            <person name="Mondo S."/>
            <person name="Nolan M."/>
            <person name="Ohm R."/>
            <person name="Pangilinan J."/>
            <person name="Park H.-J."/>
            <person name="Ramirez L."/>
            <person name="Alfaro M."/>
            <person name="Sun H."/>
            <person name="Tritt A."/>
            <person name="Yoshinaga Y."/>
            <person name="Zwiers L.-H."/>
            <person name="Turgeon B."/>
            <person name="Goodwin S."/>
            <person name="Spatafora J."/>
            <person name="Crous P."/>
            <person name="Grigoriev I."/>
        </authorList>
    </citation>
    <scope>NUCLEOTIDE SEQUENCE</scope>
    <source>
        <strain evidence="1 3">CBS 304.34</strain>
    </source>
</reference>
<gene>
    <name evidence="1 3" type="ORF">BDZ99DRAFT_174303</name>
</gene>
<evidence type="ECO:0000313" key="1">
    <source>
        <dbReference type="EMBL" id="KAF2803091.1"/>
    </source>
</evidence>
<sequence length="120" mass="13268">MRLPSACLAAVCGASAHHHTPARDQRTTCPNLCPSTSNGELVEAFILGIPTAENSATSEQCSMAYARIPPGQLLFCHLWRLSFTIEKVPYPHNQMCLPLVHLRLNINRKITAEFPEVTEN</sequence>
<organism evidence="1">
    <name type="scientific">Mytilinidion resinicola</name>
    <dbReference type="NCBI Taxonomy" id="574789"/>
    <lineage>
        <taxon>Eukaryota</taxon>
        <taxon>Fungi</taxon>
        <taxon>Dikarya</taxon>
        <taxon>Ascomycota</taxon>
        <taxon>Pezizomycotina</taxon>
        <taxon>Dothideomycetes</taxon>
        <taxon>Pleosporomycetidae</taxon>
        <taxon>Mytilinidiales</taxon>
        <taxon>Mytilinidiaceae</taxon>
        <taxon>Mytilinidion</taxon>
    </lineage>
</organism>
<evidence type="ECO:0000313" key="3">
    <source>
        <dbReference type="RefSeq" id="XP_033570055.1"/>
    </source>
</evidence>
<dbReference type="AlphaFoldDB" id="A0A6A6Y2P9"/>
<evidence type="ECO:0000313" key="2">
    <source>
        <dbReference type="Proteomes" id="UP000504636"/>
    </source>
</evidence>
<keyword evidence="2" id="KW-1185">Reference proteome</keyword>
<reference evidence="3" key="2">
    <citation type="submission" date="2020-04" db="EMBL/GenBank/DDBJ databases">
        <authorList>
            <consortium name="NCBI Genome Project"/>
        </authorList>
    </citation>
    <scope>NUCLEOTIDE SEQUENCE</scope>
    <source>
        <strain evidence="3">CBS 304.34</strain>
    </source>
</reference>
<protein>
    <submittedName>
        <fullName evidence="1 3">Uncharacterized protein</fullName>
    </submittedName>
</protein>
<dbReference type="RefSeq" id="XP_033570055.1">
    <property type="nucleotide sequence ID" value="XM_033712998.1"/>
</dbReference>
<name>A0A6A6Y2P9_9PEZI</name>
<reference evidence="3" key="3">
    <citation type="submission" date="2025-04" db="UniProtKB">
        <authorList>
            <consortium name="RefSeq"/>
        </authorList>
    </citation>
    <scope>IDENTIFICATION</scope>
    <source>
        <strain evidence="3">CBS 304.34</strain>
    </source>
</reference>
<accession>A0A6A6Y2P9</accession>